<evidence type="ECO:0000256" key="2">
    <source>
        <dbReference type="ARBA" id="ARBA00006275"/>
    </source>
</evidence>
<evidence type="ECO:0000259" key="8">
    <source>
        <dbReference type="Pfam" id="PF14322"/>
    </source>
</evidence>
<dbReference type="Gene3D" id="1.25.40.390">
    <property type="match status" value="1"/>
</dbReference>
<feature type="signal peptide" evidence="6">
    <location>
        <begin position="1"/>
        <end position="21"/>
    </location>
</feature>
<dbReference type="InterPro" id="IPR033985">
    <property type="entry name" value="SusD-like_N"/>
</dbReference>
<keyword evidence="4" id="KW-0472">Membrane</keyword>
<dbReference type="EMBL" id="CP071869">
    <property type="protein sequence ID" value="QTE22467.1"/>
    <property type="molecule type" value="Genomic_DNA"/>
</dbReference>
<dbReference type="AlphaFoldDB" id="A0A975CR99"/>
<comment type="subcellular location">
    <subcellularLocation>
        <location evidence="1">Cell outer membrane</location>
    </subcellularLocation>
</comment>
<evidence type="ECO:0000256" key="3">
    <source>
        <dbReference type="ARBA" id="ARBA00022729"/>
    </source>
</evidence>
<organism evidence="9 10">
    <name type="scientific">Polaribacter cellanae</name>
    <dbReference type="NCBI Taxonomy" id="2818493"/>
    <lineage>
        <taxon>Bacteria</taxon>
        <taxon>Pseudomonadati</taxon>
        <taxon>Bacteroidota</taxon>
        <taxon>Flavobacteriia</taxon>
        <taxon>Flavobacteriales</taxon>
        <taxon>Flavobacteriaceae</taxon>
    </lineage>
</organism>
<evidence type="ECO:0000256" key="4">
    <source>
        <dbReference type="ARBA" id="ARBA00023136"/>
    </source>
</evidence>
<evidence type="ECO:0000259" key="7">
    <source>
        <dbReference type="Pfam" id="PF07980"/>
    </source>
</evidence>
<keyword evidence="10" id="KW-1185">Reference proteome</keyword>
<accession>A0A975CR99</accession>
<dbReference type="InterPro" id="IPR012944">
    <property type="entry name" value="SusD_RagB_dom"/>
</dbReference>
<evidence type="ECO:0000313" key="10">
    <source>
        <dbReference type="Proteomes" id="UP000663920"/>
    </source>
</evidence>
<keyword evidence="3 6" id="KW-0732">Signal</keyword>
<keyword evidence="5" id="KW-0998">Cell outer membrane</keyword>
<sequence>MKNIYKKITVSIILVAGLFLANGCSDDYLDNTRVYAEDSESFFNSEADYYNALVAAYDPLQSTFINVLMGEIASNNTLSGGESATDVPGYQQVDEMTHSPVNAQLQNLWSWMFGGVNRAAYIIEFQDKTDFVGKEVILGEARFLRAYYNFELVKWFGPIPIKPKGRFVVGDEKTIPRSPVAEVYALIESDLKYAVANLSYNAPQIGRATKGAAEALLGKVYLYQDKFTKAALTLEDVITKGPYMLETDYNKIFEFQGENGVGSVFEVQYTDKQGAGFGCLQCSEGNVAVGFQGVRGYSGDLYTSGFSFNVPTQEMVDQFEAGDNRKDVAILDIDAWAASTGASFTTGYKHTGYFNRKYIPRKRSADAAGDLNLTNPNNYRAIRFADVLLMAAEANNRKPSANDTKARLYLNRVRARAFGNTNNDVTVGGPLLTEAIYKERRVELVGEGHHFFDLVRTNRGTEIPGFTSGKNEVFPIPIEEIQFSQGNWMQNQGYTN</sequence>
<feature type="domain" description="RagB/SusD" evidence="7">
    <location>
        <begin position="336"/>
        <end position="458"/>
    </location>
</feature>
<proteinExistence type="inferred from homology"/>
<dbReference type="RefSeq" id="WP_208078284.1">
    <property type="nucleotide sequence ID" value="NZ_CP071869.1"/>
</dbReference>
<dbReference type="KEGG" id="pcea:J3359_16940"/>
<name>A0A975CR99_9FLAO</name>
<feature type="chain" id="PRO_5037629793" evidence="6">
    <location>
        <begin position="22"/>
        <end position="496"/>
    </location>
</feature>
<dbReference type="SUPFAM" id="SSF48452">
    <property type="entry name" value="TPR-like"/>
    <property type="match status" value="1"/>
</dbReference>
<dbReference type="Proteomes" id="UP000663920">
    <property type="component" value="Chromosome"/>
</dbReference>
<protein>
    <submittedName>
        <fullName evidence="9">RagB/SusD family nutrient uptake outer membrane protein</fullName>
    </submittedName>
</protein>
<evidence type="ECO:0000256" key="1">
    <source>
        <dbReference type="ARBA" id="ARBA00004442"/>
    </source>
</evidence>
<dbReference type="Pfam" id="PF14322">
    <property type="entry name" value="SusD-like_3"/>
    <property type="match status" value="1"/>
</dbReference>
<feature type="domain" description="SusD-like N-terminal" evidence="8">
    <location>
        <begin position="27"/>
        <end position="222"/>
    </location>
</feature>
<evidence type="ECO:0000313" key="9">
    <source>
        <dbReference type="EMBL" id="QTE22467.1"/>
    </source>
</evidence>
<evidence type="ECO:0000256" key="6">
    <source>
        <dbReference type="SAM" id="SignalP"/>
    </source>
</evidence>
<reference evidence="9 10" key="1">
    <citation type="submission" date="2021-03" db="EMBL/GenBank/DDBJ databases">
        <title>Complete genome of Polaribacter_sp.SM13.</title>
        <authorList>
            <person name="Jeong S.W."/>
            <person name="Bae J.W."/>
        </authorList>
    </citation>
    <scope>NUCLEOTIDE SEQUENCE [LARGE SCALE GENOMIC DNA]</scope>
    <source>
        <strain evidence="9 10">SM13</strain>
    </source>
</reference>
<evidence type="ECO:0000256" key="5">
    <source>
        <dbReference type="ARBA" id="ARBA00023237"/>
    </source>
</evidence>
<dbReference type="InterPro" id="IPR011990">
    <property type="entry name" value="TPR-like_helical_dom_sf"/>
</dbReference>
<dbReference type="GO" id="GO:0009279">
    <property type="term" value="C:cell outer membrane"/>
    <property type="evidence" value="ECO:0007669"/>
    <property type="project" value="UniProtKB-SubCell"/>
</dbReference>
<comment type="similarity">
    <text evidence="2">Belongs to the SusD family.</text>
</comment>
<gene>
    <name evidence="9" type="ORF">J3359_16940</name>
</gene>
<dbReference type="Pfam" id="PF07980">
    <property type="entry name" value="SusD_RagB"/>
    <property type="match status" value="1"/>
</dbReference>